<comment type="caution">
    <text evidence="1">The sequence shown here is derived from an EMBL/GenBank/DDBJ whole genome shotgun (WGS) entry which is preliminary data.</text>
</comment>
<dbReference type="Proteomes" id="UP001054945">
    <property type="component" value="Unassembled WGS sequence"/>
</dbReference>
<dbReference type="AlphaFoldDB" id="A0AAV4WHE4"/>
<keyword evidence="2" id="KW-1185">Reference proteome</keyword>
<dbReference type="EMBL" id="BPLR01016219">
    <property type="protein sequence ID" value="GIY82197.1"/>
    <property type="molecule type" value="Genomic_DNA"/>
</dbReference>
<proteinExistence type="predicted"/>
<protein>
    <recommendedName>
        <fullName evidence="3">Ycf15</fullName>
    </recommendedName>
</protein>
<name>A0AAV4WHE4_CAEEX</name>
<organism evidence="1 2">
    <name type="scientific">Caerostris extrusa</name>
    <name type="common">Bark spider</name>
    <name type="synonym">Caerostris bankana</name>
    <dbReference type="NCBI Taxonomy" id="172846"/>
    <lineage>
        <taxon>Eukaryota</taxon>
        <taxon>Metazoa</taxon>
        <taxon>Ecdysozoa</taxon>
        <taxon>Arthropoda</taxon>
        <taxon>Chelicerata</taxon>
        <taxon>Arachnida</taxon>
        <taxon>Araneae</taxon>
        <taxon>Araneomorphae</taxon>
        <taxon>Entelegynae</taxon>
        <taxon>Araneoidea</taxon>
        <taxon>Araneidae</taxon>
        <taxon>Caerostris</taxon>
    </lineage>
</organism>
<gene>
    <name evidence="1" type="ORF">CEXT_670181</name>
</gene>
<accession>A0AAV4WHE4</accession>
<evidence type="ECO:0000313" key="2">
    <source>
        <dbReference type="Proteomes" id="UP001054945"/>
    </source>
</evidence>
<evidence type="ECO:0000313" key="1">
    <source>
        <dbReference type="EMBL" id="GIY82197.1"/>
    </source>
</evidence>
<evidence type="ECO:0008006" key="3">
    <source>
        <dbReference type="Google" id="ProtNLM"/>
    </source>
</evidence>
<sequence length="121" mass="14176">MVFYNRNPFIDLSRRCKQSESRRINPPPSISMRIAEGNNVAGSVLTPWNLCFLHKESLIRDRSLFREKQMSFLVRGGRDIFPISGESVVAIYYRDTPPVHSNTSPPACYHEEHRWDLRHFK</sequence>
<reference evidence="1 2" key="1">
    <citation type="submission" date="2021-06" db="EMBL/GenBank/DDBJ databases">
        <title>Caerostris extrusa draft genome.</title>
        <authorList>
            <person name="Kono N."/>
            <person name="Arakawa K."/>
        </authorList>
    </citation>
    <scope>NUCLEOTIDE SEQUENCE [LARGE SCALE GENOMIC DNA]</scope>
</reference>